<evidence type="ECO:0000313" key="6">
    <source>
        <dbReference type="Proteomes" id="UP000652761"/>
    </source>
</evidence>
<accession>A0A843TV64</accession>
<dbReference type="Gene3D" id="1.25.40.10">
    <property type="entry name" value="Tetratricopeptide repeat domain"/>
    <property type="match status" value="3"/>
</dbReference>
<dbReference type="EMBL" id="NMUH01000161">
    <property type="protein sequence ID" value="MQL73313.1"/>
    <property type="molecule type" value="Genomic_DNA"/>
</dbReference>
<name>A0A843TV64_COLES</name>
<dbReference type="Pfam" id="PF13041">
    <property type="entry name" value="PPR_2"/>
    <property type="match status" value="1"/>
</dbReference>
<protein>
    <recommendedName>
        <fullName evidence="7">Pentatricopeptide repeat-containing protein</fullName>
    </recommendedName>
</protein>
<evidence type="ECO:0000313" key="5">
    <source>
        <dbReference type="EMBL" id="MQL73313.1"/>
    </source>
</evidence>
<comment type="caution">
    <text evidence="5">The sequence shown here is derived from an EMBL/GenBank/DDBJ whole genome shotgun (WGS) entry which is preliminary data.</text>
</comment>
<sequence>MPIAKTTPLSRLPLRPRRLHLATPSLSRHQPAPSPPAAAAASPSGPVDTSALLRLCTVLYQQQHSPDARFHARLRALDLPLSHELFLQVCNRFPRSWRPVLRLFRYGELCCSFSPTPVAVNKMVDVFGKARNIELLWDFLREASSRPGVLVNTRTLLLAARAFAEARQMKKCVGLFHLLGSREESLCSVGALNAVVAELCSHRLVDEAKDVVTKLKGSIAPDGTTYSLLVVSLCRSGDLVRASKMWNAMVDAGLEPEVGAYDEMITTFFKNNRGAEAMTIFRCMRSERMCDLELPTYRIVITWMCKGGGVEQALMLRAEMVKRGIGVDGPTLGALVYGFLCRKRVKEGYRVLEGMEIEPDISVFHGLIKGFLRLRRASEATHMFREMTQRGIAPTMHTYIMLLQGHLGKRGRKARDPEVNFESVFVGGLIKMGRMLDATKYVERTMWGGVEVPRFDYNKFLRDFSNEEGVVMFEQVGKRLGEAGLVDLGDIFLSYGEKMATRERRRRTQHLIKCV</sequence>
<dbReference type="Pfam" id="PF01535">
    <property type="entry name" value="PPR"/>
    <property type="match status" value="3"/>
</dbReference>
<dbReference type="AlphaFoldDB" id="A0A843TV64"/>
<dbReference type="InterPro" id="IPR002885">
    <property type="entry name" value="PPR_rpt"/>
</dbReference>
<dbReference type="SMR" id="A0A843TV64"/>
<dbReference type="PANTHER" id="PTHR47939:SF12">
    <property type="entry name" value="PENTACOTRIPEPTIDE-REPEAT REGION OF PRORP DOMAIN-CONTAINING PROTEIN"/>
    <property type="match status" value="1"/>
</dbReference>
<proteinExistence type="inferred from homology"/>
<dbReference type="InterPro" id="IPR011990">
    <property type="entry name" value="TPR-like_helical_dom_sf"/>
</dbReference>
<feature type="repeat" description="PPR" evidence="3">
    <location>
        <begin position="222"/>
        <end position="256"/>
    </location>
</feature>
<dbReference type="OrthoDB" id="1846553at2759"/>
<feature type="repeat" description="PPR" evidence="3">
    <location>
        <begin position="293"/>
        <end position="327"/>
    </location>
</feature>
<dbReference type="NCBIfam" id="TIGR00756">
    <property type="entry name" value="PPR"/>
    <property type="match status" value="3"/>
</dbReference>
<gene>
    <name evidence="5" type="ORF">Taro_005664</name>
</gene>
<organism evidence="5 6">
    <name type="scientific">Colocasia esculenta</name>
    <name type="common">Wild taro</name>
    <name type="synonym">Arum esculentum</name>
    <dbReference type="NCBI Taxonomy" id="4460"/>
    <lineage>
        <taxon>Eukaryota</taxon>
        <taxon>Viridiplantae</taxon>
        <taxon>Streptophyta</taxon>
        <taxon>Embryophyta</taxon>
        <taxon>Tracheophyta</taxon>
        <taxon>Spermatophyta</taxon>
        <taxon>Magnoliopsida</taxon>
        <taxon>Liliopsida</taxon>
        <taxon>Araceae</taxon>
        <taxon>Aroideae</taxon>
        <taxon>Colocasieae</taxon>
        <taxon>Colocasia</taxon>
    </lineage>
</organism>
<evidence type="ECO:0008006" key="7">
    <source>
        <dbReference type="Google" id="ProtNLM"/>
    </source>
</evidence>
<feature type="region of interest" description="Disordered" evidence="4">
    <location>
        <begin position="25"/>
        <end position="45"/>
    </location>
</feature>
<keyword evidence="6" id="KW-1185">Reference proteome</keyword>
<evidence type="ECO:0000256" key="2">
    <source>
        <dbReference type="ARBA" id="ARBA00022737"/>
    </source>
</evidence>
<dbReference type="PROSITE" id="PS51375">
    <property type="entry name" value="PPR"/>
    <property type="match status" value="3"/>
</dbReference>
<comment type="similarity">
    <text evidence="1">Belongs to the PPR family. P subfamily.</text>
</comment>
<evidence type="ECO:0000256" key="4">
    <source>
        <dbReference type="SAM" id="MobiDB-lite"/>
    </source>
</evidence>
<dbReference type="PANTHER" id="PTHR47939">
    <property type="entry name" value="MEMBRANE-ASSOCIATED SALT-INDUCIBLE PROTEIN-LIKE"/>
    <property type="match status" value="1"/>
</dbReference>
<reference evidence="5" key="1">
    <citation type="submission" date="2017-07" db="EMBL/GenBank/DDBJ databases">
        <title>Taro Niue Genome Assembly and Annotation.</title>
        <authorList>
            <person name="Atibalentja N."/>
            <person name="Keating K."/>
            <person name="Fields C.J."/>
        </authorList>
    </citation>
    <scope>NUCLEOTIDE SEQUENCE</scope>
    <source>
        <strain evidence="5">Niue_2</strain>
        <tissue evidence="5">Leaf</tissue>
    </source>
</reference>
<keyword evidence="2" id="KW-0677">Repeat</keyword>
<dbReference type="InterPro" id="IPR050667">
    <property type="entry name" value="PPR-containing_protein"/>
</dbReference>
<evidence type="ECO:0000256" key="1">
    <source>
        <dbReference type="ARBA" id="ARBA00007626"/>
    </source>
</evidence>
<dbReference type="Proteomes" id="UP000652761">
    <property type="component" value="Unassembled WGS sequence"/>
</dbReference>
<evidence type="ECO:0000256" key="3">
    <source>
        <dbReference type="PROSITE-ProRule" id="PRU00708"/>
    </source>
</evidence>
<feature type="repeat" description="PPR" evidence="3">
    <location>
        <begin position="360"/>
        <end position="394"/>
    </location>
</feature>